<dbReference type="Pfam" id="PF02613">
    <property type="entry name" value="Nitrate_red_del"/>
    <property type="match status" value="1"/>
</dbReference>
<evidence type="ECO:0000313" key="3">
    <source>
        <dbReference type="EMBL" id="UUI76603.1"/>
    </source>
</evidence>
<proteinExistence type="predicted"/>
<feature type="region of interest" description="Disordered" evidence="2">
    <location>
        <begin position="1"/>
        <end position="20"/>
    </location>
</feature>
<feature type="compositionally biased region" description="Basic residues" evidence="2">
    <location>
        <begin position="1"/>
        <end position="13"/>
    </location>
</feature>
<dbReference type="NCBIfam" id="TIGR00684">
    <property type="entry name" value="narJ"/>
    <property type="match status" value="1"/>
</dbReference>
<dbReference type="PANTHER" id="PTHR43680">
    <property type="entry name" value="NITRATE REDUCTASE MOLYBDENUM COFACTOR ASSEMBLY CHAPERONE"/>
    <property type="match status" value="1"/>
</dbReference>
<name>A0ABY5L3I0_9CELL</name>
<feature type="region of interest" description="Disordered" evidence="2">
    <location>
        <begin position="203"/>
        <end position="244"/>
    </location>
</feature>
<accession>A0ABY5L3I0</accession>
<protein>
    <submittedName>
        <fullName evidence="3">Nitrate reductase molybdenum cofactor assembly chaperone</fullName>
    </submittedName>
</protein>
<evidence type="ECO:0000256" key="1">
    <source>
        <dbReference type="ARBA" id="ARBA00023063"/>
    </source>
</evidence>
<keyword evidence="1" id="KW-0534">Nitrate assimilation</keyword>
<dbReference type="Proteomes" id="UP001316189">
    <property type="component" value="Chromosome"/>
</dbReference>
<dbReference type="Gene3D" id="1.10.3480.10">
    <property type="entry name" value="TorD-like"/>
    <property type="match status" value="1"/>
</dbReference>
<organism evidence="3 4">
    <name type="scientific">Cellulomonas chengniuliangii</name>
    <dbReference type="NCBI Taxonomy" id="2968084"/>
    <lineage>
        <taxon>Bacteria</taxon>
        <taxon>Bacillati</taxon>
        <taxon>Actinomycetota</taxon>
        <taxon>Actinomycetes</taxon>
        <taxon>Micrococcales</taxon>
        <taxon>Cellulomonadaceae</taxon>
        <taxon>Cellulomonas</taxon>
    </lineage>
</organism>
<dbReference type="RefSeq" id="WP_227568886.1">
    <property type="nucleotide sequence ID" value="NZ_CP101988.1"/>
</dbReference>
<dbReference type="InterPro" id="IPR036411">
    <property type="entry name" value="TorD-like_sf"/>
</dbReference>
<keyword evidence="4" id="KW-1185">Reference proteome</keyword>
<dbReference type="PANTHER" id="PTHR43680:SF2">
    <property type="entry name" value="NITRATE REDUCTASE MOLYBDENUM COFACTOR ASSEMBLY CHAPERONE NARJ"/>
    <property type="match status" value="1"/>
</dbReference>
<sequence>MSRAPGRLRRGPGRRSGADDGQRALAHRLAALLLDYPDDELLRRLPAVRAAAATLPEVVRDHLLGVVDHLAATPPQEAGAGYVETFDLRRRACLYLTYYAHGDTRQRGVALLAFKQAYRAAGLLLHEDELPDHLCVVLEFSATQDLAAGTALLLEHRAGLEVLRLALQDAGSPYAGAVAAVCATLPPLAGDDRDAVARLVAQGPPDESVGLEPYGLHDPALRPPTTLPMPDPSFPGPPREGARR</sequence>
<reference evidence="3 4" key="1">
    <citation type="submission" date="2022-07" db="EMBL/GenBank/DDBJ databases">
        <title>Novel species in genus cellulomonas.</title>
        <authorList>
            <person name="Ye L."/>
        </authorList>
    </citation>
    <scope>NUCLEOTIDE SEQUENCE [LARGE SCALE GENOMIC DNA]</scope>
    <source>
        <strain evidence="4">zg-Y338</strain>
    </source>
</reference>
<dbReference type="InterPro" id="IPR003765">
    <property type="entry name" value="NO3_reductase_chaperone_NarJ"/>
</dbReference>
<evidence type="ECO:0000256" key="2">
    <source>
        <dbReference type="SAM" id="MobiDB-lite"/>
    </source>
</evidence>
<feature type="compositionally biased region" description="Pro residues" evidence="2">
    <location>
        <begin position="221"/>
        <end position="238"/>
    </location>
</feature>
<dbReference type="EMBL" id="CP101988">
    <property type="protein sequence ID" value="UUI76603.1"/>
    <property type="molecule type" value="Genomic_DNA"/>
</dbReference>
<dbReference type="SUPFAM" id="SSF89155">
    <property type="entry name" value="TorD-like"/>
    <property type="match status" value="1"/>
</dbReference>
<dbReference type="InterPro" id="IPR020945">
    <property type="entry name" value="DMSO/NO3_reduct_chaperone"/>
</dbReference>
<evidence type="ECO:0000313" key="4">
    <source>
        <dbReference type="Proteomes" id="UP001316189"/>
    </source>
</evidence>
<gene>
    <name evidence="3" type="primary">narJ</name>
    <name evidence="3" type="ORF">NP064_06875</name>
</gene>